<evidence type="ECO:0000313" key="3">
    <source>
        <dbReference type="EMBL" id="MDY0746259.1"/>
    </source>
</evidence>
<dbReference type="Pfam" id="PF07589">
    <property type="entry name" value="PEP-CTERM"/>
    <property type="match status" value="1"/>
</dbReference>
<sequence>MTQIFGRLIRAAAIATTLGMPLAHAAVIDFESQDLTGLYFPGDSFSQGDFTLTTAQGFGTIDVAASLGSLAPTGNATQFYFNGNDATLSLARTDGSLFSLSGFSAAFVPQEPAVAQTTVLVAVGIKEDNSTVSAYWTFASSATSHFPFSTYASAADFAAFGSVKSIEFRSCTLIGGLTCSVPTMNNGQFAIDDIVVASAVPEPATMLSMALGLLGLGLVRRAGRARRDAR</sequence>
<dbReference type="NCBIfam" id="NF038120">
    <property type="entry name" value="PEP_CTERM_QFxxD"/>
    <property type="match status" value="1"/>
</dbReference>
<name>A0ABU5DJD8_9BURK</name>
<gene>
    <name evidence="3" type="ORF">SNE35_17230</name>
</gene>
<accession>A0ABU5DJD8</accession>
<protein>
    <submittedName>
        <fullName evidence="3">NF038120 family PEP-CTERM protein</fullName>
    </submittedName>
</protein>
<dbReference type="EMBL" id="JAXCLA010000005">
    <property type="protein sequence ID" value="MDY0746259.1"/>
    <property type="molecule type" value="Genomic_DNA"/>
</dbReference>
<feature type="domain" description="Ice-binding protein C-terminal" evidence="2">
    <location>
        <begin position="199"/>
        <end position="221"/>
    </location>
</feature>
<proteinExistence type="predicted"/>
<dbReference type="InterPro" id="IPR013424">
    <property type="entry name" value="Ice-binding_C"/>
</dbReference>
<dbReference type="RefSeq" id="WP_320424160.1">
    <property type="nucleotide sequence ID" value="NZ_JAXCLA010000005.1"/>
</dbReference>
<evidence type="ECO:0000259" key="2">
    <source>
        <dbReference type="Pfam" id="PF07589"/>
    </source>
</evidence>
<comment type="caution">
    <text evidence="3">The sequence shown here is derived from an EMBL/GenBank/DDBJ whole genome shotgun (WGS) entry which is preliminary data.</text>
</comment>
<feature type="signal peptide" evidence="1">
    <location>
        <begin position="1"/>
        <end position="25"/>
    </location>
</feature>
<dbReference type="NCBIfam" id="TIGR02595">
    <property type="entry name" value="PEP_CTERM"/>
    <property type="match status" value="1"/>
</dbReference>
<reference evidence="3 4" key="1">
    <citation type="submission" date="2023-11" db="EMBL/GenBank/DDBJ databases">
        <title>Paucibacter sp. nov., isolated from fresh soil in Korea.</title>
        <authorList>
            <person name="Le N.T.T."/>
        </authorList>
    </citation>
    <scope>NUCLEOTIDE SEQUENCE [LARGE SCALE GENOMIC DNA]</scope>
    <source>
        <strain evidence="3 4">R3-3</strain>
    </source>
</reference>
<evidence type="ECO:0000313" key="4">
    <source>
        <dbReference type="Proteomes" id="UP001285263"/>
    </source>
</evidence>
<evidence type="ECO:0000256" key="1">
    <source>
        <dbReference type="SAM" id="SignalP"/>
    </source>
</evidence>
<organism evidence="3 4">
    <name type="scientific">Roseateles agri</name>
    <dbReference type="NCBI Taxonomy" id="3098619"/>
    <lineage>
        <taxon>Bacteria</taxon>
        <taxon>Pseudomonadati</taxon>
        <taxon>Pseudomonadota</taxon>
        <taxon>Betaproteobacteria</taxon>
        <taxon>Burkholderiales</taxon>
        <taxon>Sphaerotilaceae</taxon>
        <taxon>Roseateles</taxon>
    </lineage>
</organism>
<keyword evidence="4" id="KW-1185">Reference proteome</keyword>
<keyword evidence="1" id="KW-0732">Signal</keyword>
<dbReference type="Proteomes" id="UP001285263">
    <property type="component" value="Unassembled WGS sequence"/>
</dbReference>
<feature type="chain" id="PRO_5045372349" evidence="1">
    <location>
        <begin position="26"/>
        <end position="230"/>
    </location>
</feature>